<comment type="caution">
    <text evidence="3">The sequence shown here is derived from an EMBL/GenBank/DDBJ whole genome shotgun (WGS) entry which is preliminary data.</text>
</comment>
<dbReference type="AlphaFoldDB" id="A0A847SFJ9"/>
<dbReference type="GO" id="GO:0004888">
    <property type="term" value="F:transmembrane signaling receptor activity"/>
    <property type="evidence" value="ECO:0007669"/>
    <property type="project" value="InterPro"/>
</dbReference>
<dbReference type="Proteomes" id="UP000587991">
    <property type="component" value="Unassembled WGS sequence"/>
</dbReference>
<evidence type="ECO:0000256" key="1">
    <source>
        <dbReference type="PROSITE-ProRule" id="PRU00284"/>
    </source>
</evidence>
<dbReference type="GO" id="GO:0006935">
    <property type="term" value="P:chemotaxis"/>
    <property type="evidence" value="ECO:0007669"/>
    <property type="project" value="InterPro"/>
</dbReference>
<dbReference type="RefSeq" id="WP_168877875.1">
    <property type="nucleotide sequence ID" value="NZ_JABAIM010000003.1"/>
</dbReference>
<dbReference type="InterPro" id="IPR004089">
    <property type="entry name" value="MCPsignal_dom"/>
</dbReference>
<evidence type="ECO:0000313" key="3">
    <source>
        <dbReference type="EMBL" id="NLR76206.1"/>
    </source>
</evidence>
<feature type="domain" description="Methyl-accepting transducer" evidence="2">
    <location>
        <begin position="27"/>
        <end position="63"/>
    </location>
</feature>
<dbReference type="SUPFAM" id="SSF58104">
    <property type="entry name" value="Methyl-accepting chemotaxis protein (MCP) signaling domain"/>
    <property type="match status" value="1"/>
</dbReference>
<dbReference type="Gene3D" id="6.10.250.3200">
    <property type="match status" value="1"/>
</dbReference>
<evidence type="ECO:0000259" key="2">
    <source>
        <dbReference type="PROSITE" id="PS50111"/>
    </source>
</evidence>
<proteinExistence type="predicted"/>
<dbReference type="InterPro" id="IPR004090">
    <property type="entry name" value="Chemotax_Me-accpt_rcpt"/>
</dbReference>
<dbReference type="EMBL" id="JABAIM010000003">
    <property type="protein sequence ID" value="NLR76206.1"/>
    <property type="molecule type" value="Genomic_DNA"/>
</dbReference>
<keyword evidence="4" id="KW-1185">Reference proteome</keyword>
<accession>A0A847SFJ9</accession>
<organism evidence="3 4">
    <name type="scientific">Leeia aquatica</name>
    <dbReference type="NCBI Taxonomy" id="2725557"/>
    <lineage>
        <taxon>Bacteria</taxon>
        <taxon>Pseudomonadati</taxon>
        <taxon>Pseudomonadota</taxon>
        <taxon>Betaproteobacteria</taxon>
        <taxon>Neisseriales</taxon>
        <taxon>Leeiaceae</taxon>
        <taxon>Leeia</taxon>
    </lineage>
</organism>
<dbReference type="GO" id="GO:0007165">
    <property type="term" value="P:signal transduction"/>
    <property type="evidence" value="ECO:0007669"/>
    <property type="project" value="UniProtKB-KW"/>
</dbReference>
<protein>
    <recommendedName>
        <fullName evidence="2">Methyl-accepting transducer domain-containing protein</fullName>
    </recommendedName>
</protein>
<sequence length="200" mass="22089">MSEQSAAATELVDMVHLNEGIKEVVVIAFQINIMALNAILLANRAGRAALGFSVISKELRVLSVELTRVMQLLKQDAYRSVALITDLLRQERRAKLMQAANVLSGEHCGALKQRLGQQKQAFSRIRTDIRQYRRELQVKLDDAQKICQFGIAISRSAKIEAAYGAAYSNQLSEVSQDFDQNIQAIVPALAALHDGLGRQA</sequence>
<dbReference type="PROSITE" id="PS50111">
    <property type="entry name" value="CHEMOTAXIS_TRANSDUC_2"/>
    <property type="match status" value="1"/>
</dbReference>
<evidence type="ECO:0000313" key="4">
    <source>
        <dbReference type="Proteomes" id="UP000587991"/>
    </source>
</evidence>
<name>A0A847SFJ9_9NEIS</name>
<dbReference type="GO" id="GO:0016020">
    <property type="term" value="C:membrane"/>
    <property type="evidence" value="ECO:0007669"/>
    <property type="project" value="InterPro"/>
</dbReference>
<gene>
    <name evidence="3" type="ORF">HF682_13660</name>
</gene>
<dbReference type="PRINTS" id="PR00260">
    <property type="entry name" value="CHEMTRNSDUCR"/>
</dbReference>
<reference evidence="3 4" key="1">
    <citation type="submission" date="2020-04" db="EMBL/GenBank/DDBJ databases">
        <title>Draft genome of Leeia sp. IMCC25680.</title>
        <authorList>
            <person name="Song J."/>
            <person name="Cho J.-C."/>
        </authorList>
    </citation>
    <scope>NUCLEOTIDE SEQUENCE [LARGE SCALE GENOMIC DNA]</scope>
    <source>
        <strain evidence="3 4">IMCC25680</strain>
    </source>
</reference>
<keyword evidence="1" id="KW-0807">Transducer</keyword>